<gene>
    <name evidence="7" type="primary">scrK</name>
    <name evidence="7" type="ORF">GCM10009411_32830</name>
</gene>
<evidence type="ECO:0000313" key="8">
    <source>
        <dbReference type="Proteomes" id="UP000619118"/>
    </source>
</evidence>
<keyword evidence="8" id="KW-1185">Reference proteome</keyword>
<dbReference type="RefSeq" id="WP_160056160.1">
    <property type="nucleotide sequence ID" value="NZ_BMQX01000030.1"/>
</dbReference>
<feature type="domain" description="Carbohydrate kinase PfkB" evidence="6">
    <location>
        <begin position="1"/>
        <end position="315"/>
    </location>
</feature>
<dbReference type="CDD" id="cd01167">
    <property type="entry name" value="bac_FRK"/>
    <property type="match status" value="1"/>
</dbReference>
<dbReference type="Pfam" id="PF00294">
    <property type="entry name" value="PfkB"/>
    <property type="match status" value="1"/>
</dbReference>
<comment type="similarity">
    <text evidence="1">Belongs to the carbohydrate kinase PfkB family.</text>
</comment>
<keyword evidence="2" id="KW-0808">Transferase</keyword>
<keyword evidence="3" id="KW-0547">Nucleotide-binding</keyword>
<evidence type="ECO:0000256" key="2">
    <source>
        <dbReference type="ARBA" id="ARBA00022679"/>
    </source>
</evidence>
<dbReference type="InterPro" id="IPR011611">
    <property type="entry name" value="PfkB_dom"/>
</dbReference>
<name>A0ABQ2RG86_9GAMM</name>
<reference evidence="8" key="1">
    <citation type="journal article" date="2019" name="Int. J. Syst. Evol. Microbiol.">
        <title>The Global Catalogue of Microorganisms (GCM) 10K type strain sequencing project: providing services to taxonomists for standard genome sequencing and annotation.</title>
        <authorList>
            <consortium name="The Broad Institute Genomics Platform"/>
            <consortium name="The Broad Institute Genome Sequencing Center for Infectious Disease"/>
            <person name="Wu L."/>
            <person name="Ma J."/>
        </authorList>
    </citation>
    <scope>NUCLEOTIDE SEQUENCE [LARGE SCALE GENOMIC DNA]</scope>
    <source>
        <strain evidence="8">JCM 32306</strain>
    </source>
</reference>
<evidence type="ECO:0000256" key="4">
    <source>
        <dbReference type="ARBA" id="ARBA00022777"/>
    </source>
</evidence>
<dbReference type="PROSITE" id="PS00584">
    <property type="entry name" value="PFKB_KINASES_2"/>
    <property type="match status" value="1"/>
</dbReference>
<proteinExistence type="inferred from homology"/>
<evidence type="ECO:0000256" key="1">
    <source>
        <dbReference type="ARBA" id="ARBA00010688"/>
    </source>
</evidence>
<protein>
    <submittedName>
        <fullName evidence="7">Fructokinase</fullName>
    </submittedName>
</protein>
<keyword evidence="4" id="KW-0418">Kinase</keyword>
<accession>A0ABQ2RG86</accession>
<dbReference type="InterPro" id="IPR002173">
    <property type="entry name" value="Carboh/pur_kinase_PfkB_CS"/>
</dbReference>
<evidence type="ECO:0000259" key="6">
    <source>
        <dbReference type="Pfam" id="PF00294"/>
    </source>
</evidence>
<evidence type="ECO:0000256" key="5">
    <source>
        <dbReference type="ARBA" id="ARBA00022840"/>
    </source>
</evidence>
<dbReference type="PANTHER" id="PTHR43085:SF1">
    <property type="entry name" value="PSEUDOURIDINE KINASE-RELATED"/>
    <property type="match status" value="1"/>
</dbReference>
<dbReference type="InterPro" id="IPR029056">
    <property type="entry name" value="Ribokinase-like"/>
</dbReference>
<dbReference type="EMBL" id="BMQX01000030">
    <property type="protein sequence ID" value="GGQ30651.1"/>
    <property type="molecule type" value="Genomic_DNA"/>
</dbReference>
<evidence type="ECO:0000313" key="7">
    <source>
        <dbReference type="EMBL" id="GGQ30651.1"/>
    </source>
</evidence>
<evidence type="ECO:0000256" key="3">
    <source>
        <dbReference type="ARBA" id="ARBA00022741"/>
    </source>
</evidence>
<dbReference type="Gene3D" id="3.40.1190.20">
    <property type="match status" value="1"/>
</dbReference>
<keyword evidence="5" id="KW-0067">ATP-binding</keyword>
<dbReference type="SUPFAM" id="SSF53613">
    <property type="entry name" value="Ribokinase-like"/>
    <property type="match status" value="1"/>
</dbReference>
<dbReference type="PANTHER" id="PTHR43085">
    <property type="entry name" value="HEXOKINASE FAMILY MEMBER"/>
    <property type="match status" value="1"/>
</dbReference>
<comment type="caution">
    <text evidence="7">The sequence shown here is derived from an EMBL/GenBank/DDBJ whole genome shotgun (WGS) entry which is preliminary data.</text>
</comment>
<sequence>MKTLLSFGEVLVDLLPTDTAGLEHQPIAGGAPANVAVGYAKLGGNSIFAGGISSDDYGVMLQQSLVEQGVDISGLALVPNAATATVLVSLDADGERSFSFNRHGTADMLYSATHFDAITWSAVDIFHFCSNTFTETEIFNSSLYGVKQAYAKQKLVSFDVNLRLSLWDDIHLLAGRVEQCLPYTHVLKMSHDEADFLANARGVDVEEYLQFCLNQGVTLVLVTNGPEPVRCYSNAFCFEVMVPKINPVDTTAAGDSFVAGLLWQLGQCFEQAGASEYGTLIDVLSNRVDVQKVVEFAIKCGAITCRVKGAFPALPSCAQVLAVIV</sequence>
<dbReference type="InterPro" id="IPR050306">
    <property type="entry name" value="PfkB_Carbo_kinase"/>
</dbReference>
<dbReference type="Proteomes" id="UP000619118">
    <property type="component" value="Unassembled WGS sequence"/>
</dbReference>
<organism evidence="7 8">
    <name type="scientific">Shewanella litoralis</name>
    <dbReference type="NCBI Taxonomy" id="2282700"/>
    <lineage>
        <taxon>Bacteria</taxon>
        <taxon>Pseudomonadati</taxon>
        <taxon>Pseudomonadota</taxon>
        <taxon>Gammaproteobacteria</taxon>
        <taxon>Alteromonadales</taxon>
        <taxon>Shewanellaceae</taxon>
        <taxon>Shewanella</taxon>
    </lineage>
</organism>